<name>T1ADU1_9ZZZZ</name>
<reference evidence="1" key="1">
    <citation type="submission" date="2013-08" db="EMBL/GenBank/DDBJ databases">
        <authorList>
            <person name="Mendez C."/>
            <person name="Richter M."/>
            <person name="Ferrer M."/>
            <person name="Sanchez J."/>
        </authorList>
    </citation>
    <scope>NUCLEOTIDE SEQUENCE</scope>
</reference>
<reference evidence="1" key="2">
    <citation type="journal article" date="2014" name="ISME J.">
        <title>Microbial stratification in low pH oxic and suboxic macroscopic growths along an acid mine drainage.</title>
        <authorList>
            <person name="Mendez-Garcia C."/>
            <person name="Mesa V."/>
            <person name="Sprenger R.R."/>
            <person name="Richter M."/>
            <person name="Diez M.S."/>
            <person name="Solano J."/>
            <person name="Bargiela R."/>
            <person name="Golyshina O.V."/>
            <person name="Manteca A."/>
            <person name="Ramos J.L."/>
            <person name="Gallego J.R."/>
            <person name="Llorente I."/>
            <person name="Martins Dos Santos V.A."/>
            <person name="Jensen O.N."/>
            <person name="Pelaez A.I."/>
            <person name="Sanchez J."/>
            <person name="Ferrer M."/>
        </authorList>
    </citation>
    <scope>NUCLEOTIDE SEQUENCE</scope>
</reference>
<dbReference type="AlphaFoldDB" id="T1ADU1"/>
<proteinExistence type="predicted"/>
<gene>
    <name evidence="1" type="ORF">B2A_11234</name>
</gene>
<comment type="caution">
    <text evidence="1">The sequence shown here is derived from an EMBL/GenBank/DDBJ whole genome shotgun (WGS) entry which is preliminary data.</text>
</comment>
<dbReference type="EMBL" id="AUZZ01008095">
    <property type="protein sequence ID" value="EQD39129.1"/>
    <property type="molecule type" value="Genomic_DNA"/>
</dbReference>
<organism evidence="1">
    <name type="scientific">mine drainage metagenome</name>
    <dbReference type="NCBI Taxonomy" id="410659"/>
    <lineage>
        <taxon>unclassified sequences</taxon>
        <taxon>metagenomes</taxon>
        <taxon>ecological metagenomes</taxon>
    </lineage>
</organism>
<accession>T1ADU1</accession>
<feature type="non-terminal residue" evidence="1">
    <location>
        <position position="95"/>
    </location>
</feature>
<evidence type="ECO:0000313" key="1">
    <source>
        <dbReference type="EMBL" id="EQD39129.1"/>
    </source>
</evidence>
<protein>
    <recommendedName>
        <fullName evidence="2">ABC transporter permease</fullName>
    </recommendedName>
</protein>
<sequence>MKYLPLIWAALTRHKTRTALTLLAVAAAFVLFGLIGLVNHAMTHAANSVASAHRLITFAQPSRSSGLPVSLEAEIRGVPGVQAVTFNHPFWGIYQ</sequence>
<evidence type="ECO:0008006" key="2">
    <source>
        <dbReference type="Google" id="ProtNLM"/>
    </source>
</evidence>